<comment type="caution">
    <text evidence="1">The sequence shown here is derived from an EMBL/GenBank/DDBJ whole genome shotgun (WGS) entry which is preliminary data.</text>
</comment>
<organism evidence="1 2">
    <name type="scientific">Imtechella halotolerans K1</name>
    <dbReference type="NCBI Taxonomy" id="946077"/>
    <lineage>
        <taxon>Bacteria</taxon>
        <taxon>Pseudomonadati</taxon>
        <taxon>Bacteroidota</taxon>
        <taxon>Flavobacteriia</taxon>
        <taxon>Flavobacteriales</taxon>
        <taxon>Flavobacteriaceae</taxon>
        <taxon>Imtechella</taxon>
    </lineage>
</organism>
<dbReference type="Gene3D" id="3.30.420.250">
    <property type="match status" value="1"/>
</dbReference>
<name>I0WAV3_9FLAO</name>
<dbReference type="eggNOG" id="ENOG5030DYA">
    <property type="taxonomic scope" value="Bacteria"/>
</dbReference>
<gene>
    <name evidence="1" type="ORF">W5A_10654</name>
</gene>
<dbReference type="InterPro" id="IPR024213">
    <property type="entry name" value="DUF3822"/>
</dbReference>
<dbReference type="EMBL" id="AJJU01000022">
    <property type="protein sequence ID" value="EID73519.1"/>
    <property type="molecule type" value="Genomic_DNA"/>
</dbReference>
<dbReference type="Proteomes" id="UP000005938">
    <property type="component" value="Unassembled WGS sequence"/>
</dbReference>
<evidence type="ECO:0000313" key="1">
    <source>
        <dbReference type="EMBL" id="EID73519.1"/>
    </source>
</evidence>
<dbReference type="CDD" id="cd24013">
    <property type="entry name" value="ASKHA_ATPase_BT3980-like"/>
    <property type="match status" value="1"/>
</dbReference>
<reference evidence="1 2" key="1">
    <citation type="journal article" date="2012" name="J. Bacteriol.">
        <title>Genome Sequence of the Halotolerant Bacterium Imtechella halotolerans K1T.</title>
        <authorList>
            <person name="Kumar S."/>
            <person name="Vikram S."/>
            <person name="Subramanian S."/>
            <person name="Raghava G.P."/>
            <person name="Pinnaka A.K."/>
        </authorList>
    </citation>
    <scope>NUCLEOTIDE SEQUENCE [LARGE SCALE GENOMIC DNA]</scope>
    <source>
        <strain evidence="1 2">K1</strain>
    </source>
</reference>
<evidence type="ECO:0000313" key="2">
    <source>
        <dbReference type="Proteomes" id="UP000005938"/>
    </source>
</evidence>
<dbReference type="AlphaFoldDB" id="I0WAV3"/>
<dbReference type="STRING" id="946077.W5A_10654"/>
<dbReference type="Pfam" id="PF12864">
    <property type="entry name" value="DUF3822"/>
    <property type="match status" value="1"/>
</dbReference>
<sequence length="272" mass="31366">MTQKRTSNSLETNFQELSIQVSLSGLSFCILDTLEKRVLFQRHISFAQKLYAEALPEQLLSVLNSEEALSGPFQKVQVIHHNELLAFVPKALFDENSLADYLKFSVKILANDFITYDEIATSDLMTVYVPFTNVNNVIFDHFGEFEYRHSATVLLTALWQQKPTVDAPIMYAFLEKDQFQLIVLHQKKLLLFNTFTYHTKEDFLYYILFTAEQLQLNLSVSPLTIIGDIDENHPLYKIAYTYIHTVTIHKPVFAFADAAETKPEHFIILNSL</sequence>
<dbReference type="Gene3D" id="3.30.420.260">
    <property type="match status" value="1"/>
</dbReference>
<accession>I0WAV3</accession>
<dbReference type="RefSeq" id="WP_008240378.1">
    <property type="nucleotide sequence ID" value="NZ_AJJU01000022.1"/>
</dbReference>
<evidence type="ECO:0008006" key="3">
    <source>
        <dbReference type="Google" id="ProtNLM"/>
    </source>
</evidence>
<proteinExistence type="predicted"/>
<keyword evidence="2" id="KW-1185">Reference proteome</keyword>
<protein>
    <recommendedName>
        <fullName evidence="3">DUF3822 domain-containing protein</fullName>
    </recommendedName>
</protein>
<dbReference type="OrthoDB" id="658622at2"/>